<sequence length="115" mass="13213">ELSGNTAPYLFNATHLSSYPMNLKSTLVLEGNWKFVAGDFDKFMNDEAISISNNNNLIINNKRFFSSNVAECKYCGTVIEDNNSLCYNCRENNDRMYMLVREGLAYYKYDKGDMV</sequence>
<reference evidence="1" key="1">
    <citation type="journal article" date="2015" name="Nature">
        <title>Complex archaea that bridge the gap between prokaryotes and eukaryotes.</title>
        <authorList>
            <person name="Spang A."/>
            <person name="Saw J.H."/>
            <person name="Jorgensen S.L."/>
            <person name="Zaremba-Niedzwiedzka K."/>
            <person name="Martijn J."/>
            <person name="Lind A.E."/>
            <person name="van Eijk R."/>
            <person name="Schleper C."/>
            <person name="Guy L."/>
            <person name="Ettema T.J."/>
        </authorList>
    </citation>
    <scope>NUCLEOTIDE SEQUENCE</scope>
</reference>
<dbReference type="EMBL" id="LAZR01009093">
    <property type="protein sequence ID" value="KKM74715.1"/>
    <property type="molecule type" value="Genomic_DNA"/>
</dbReference>
<gene>
    <name evidence="1" type="ORF">LCGC14_1397430</name>
</gene>
<name>A0A0F9MDN4_9ZZZZ</name>
<organism evidence="1">
    <name type="scientific">marine sediment metagenome</name>
    <dbReference type="NCBI Taxonomy" id="412755"/>
    <lineage>
        <taxon>unclassified sequences</taxon>
        <taxon>metagenomes</taxon>
        <taxon>ecological metagenomes</taxon>
    </lineage>
</organism>
<feature type="non-terminal residue" evidence="1">
    <location>
        <position position="1"/>
    </location>
</feature>
<accession>A0A0F9MDN4</accession>
<proteinExistence type="predicted"/>
<dbReference type="AlphaFoldDB" id="A0A0F9MDN4"/>
<protein>
    <submittedName>
        <fullName evidence="1">Uncharacterized protein</fullName>
    </submittedName>
</protein>
<evidence type="ECO:0000313" key="1">
    <source>
        <dbReference type="EMBL" id="KKM74715.1"/>
    </source>
</evidence>
<comment type="caution">
    <text evidence="1">The sequence shown here is derived from an EMBL/GenBank/DDBJ whole genome shotgun (WGS) entry which is preliminary data.</text>
</comment>